<proteinExistence type="inferred from homology"/>
<feature type="transmembrane region" description="Helical" evidence="7">
    <location>
        <begin position="268"/>
        <end position="290"/>
    </location>
</feature>
<feature type="domain" description="ABC3 transporter permease C-terminal" evidence="8">
    <location>
        <begin position="220"/>
        <end position="338"/>
    </location>
</feature>
<dbReference type="PANTHER" id="PTHR30572:SF4">
    <property type="entry name" value="ABC TRANSPORTER PERMEASE YTRF"/>
    <property type="match status" value="1"/>
</dbReference>
<feature type="domain" description="ABC3 transporter permease C-terminal" evidence="8">
    <location>
        <begin position="649"/>
        <end position="765"/>
    </location>
</feature>
<reference evidence="9 10" key="1">
    <citation type="submission" date="2018-06" db="EMBL/GenBank/DDBJ databases">
        <title>Sphaerisporangium craniellae sp. nov., isolated from a marine sponge in the South China Sea.</title>
        <authorList>
            <person name="Li L."/>
        </authorList>
    </citation>
    <scope>NUCLEOTIDE SEQUENCE [LARGE SCALE GENOMIC DNA]</scope>
    <source>
        <strain evidence="9 10">LHW63015</strain>
    </source>
</reference>
<dbReference type="OrthoDB" id="3223244at2"/>
<evidence type="ECO:0000256" key="6">
    <source>
        <dbReference type="ARBA" id="ARBA00038076"/>
    </source>
</evidence>
<keyword evidence="3 7" id="KW-0812">Transmembrane</keyword>
<feature type="transmembrane region" description="Helical" evidence="7">
    <location>
        <begin position="642"/>
        <end position="669"/>
    </location>
</feature>
<dbReference type="AlphaFoldDB" id="A0A366LUN5"/>
<feature type="transmembrane region" description="Helical" evidence="7">
    <location>
        <begin position="690"/>
        <end position="720"/>
    </location>
</feature>
<evidence type="ECO:0000256" key="5">
    <source>
        <dbReference type="ARBA" id="ARBA00023136"/>
    </source>
</evidence>
<keyword evidence="4 7" id="KW-1133">Transmembrane helix</keyword>
<protein>
    <submittedName>
        <fullName evidence="9">ABC transporter permease</fullName>
    </submittedName>
</protein>
<comment type="similarity">
    <text evidence="6">Belongs to the ABC-4 integral membrane protein family.</text>
</comment>
<keyword evidence="5 7" id="KW-0472">Membrane</keyword>
<dbReference type="GO" id="GO:0005886">
    <property type="term" value="C:plasma membrane"/>
    <property type="evidence" value="ECO:0007669"/>
    <property type="project" value="UniProtKB-SubCell"/>
</dbReference>
<evidence type="ECO:0000256" key="1">
    <source>
        <dbReference type="ARBA" id="ARBA00004651"/>
    </source>
</evidence>
<keyword evidence="10" id="KW-1185">Reference proteome</keyword>
<evidence type="ECO:0000256" key="2">
    <source>
        <dbReference type="ARBA" id="ARBA00022475"/>
    </source>
</evidence>
<evidence type="ECO:0000313" key="10">
    <source>
        <dbReference type="Proteomes" id="UP000253303"/>
    </source>
</evidence>
<dbReference type="GO" id="GO:0022857">
    <property type="term" value="F:transmembrane transporter activity"/>
    <property type="evidence" value="ECO:0007669"/>
    <property type="project" value="TreeGrafter"/>
</dbReference>
<feature type="transmembrane region" description="Helical" evidence="7">
    <location>
        <begin position="310"/>
        <end position="332"/>
    </location>
</feature>
<feature type="transmembrane region" description="Helical" evidence="7">
    <location>
        <begin position="390"/>
        <end position="411"/>
    </location>
</feature>
<feature type="transmembrane region" description="Helical" evidence="7">
    <location>
        <begin position="447"/>
        <end position="470"/>
    </location>
</feature>
<feature type="transmembrane region" description="Helical" evidence="7">
    <location>
        <begin position="216"/>
        <end position="241"/>
    </location>
</feature>
<evidence type="ECO:0000313" key="9">
    <source>
        <dbReference type="EMBL" id="RBQ17641.1"/>
    </source>
</evidence>
<comment type="caution">
    <text evidence="9">The sequence shown here is derived from an EMBL/GenBank/DDBJ whole genome shotgun (WGS) entry which is preliminary data.</text>
</comment>
<accession>A0A366LUN5</accession>
<dbReference type="PANTHER" id="PTHR30572">
    <property type="entry name" value="MEMBRANE COMPONENT OF TRANSPORTER-RELATED"/>
    <property type="match status" value="1"/>
</dbReference>
<comment type="subcellular location">
    <subcellularLocation>
        <location evidence="1">Cell membrane</location>
        <topology evidence="1">Multi-pass membrane protein</topology>
    </subcellularLocation>
</comment>
<dbReference type="Pfam" id="PF02687">
    <property type="entry name" value="FtsX"/>
    <property type="match status" value="2"/>
</dbReference>
<dbReference type="EMBL" id="QMEY01000011">
    <property type="protein sequence ID" value="RBQ17641.1"/>
    <property type="molecule type" value="Genomic_DNA"/>
</dbReference>
<evidence type="ECO:0000256" key="4">
    <source>
        <dbReference type="ARBA" id="ARBA00022989"/>
    </source>
</evidence>
<keyword evidence="2" id="KW-1003">Cell membrane</keyword>
<sequence length="768" mass="77528">MVSMTGLALLSAGPEVPGRLAAAQVLVSVPMIDRPDGNFTPDRPWSPAAVTELRERLGALPGVALAVPDRSFYAQPVIGGRPASARDGHAWSTAALGAYRLVSGAAPERGEVAVGRALGLAAGTQATVLTVRGPETYRVSGTVDGPGVYLSDADAAAVAEGVRVIGVVTEPGADVAAVASAVRTAVGAQGRVYTGEARGALESRDDERTRWIGMQILTGMGALSAFVSIFVVASTFAFGVAQRRREFGLLRAVGATPRQVRRMVYGEALVVGGVAAACGVALGAVLGPMLGDLLVSAGFEPVGFEVRVSAPPLAGAFAVGLLVALLGVGSAARRAARVRPLEALREAAVDDRPMPRARWIAGAAFCVLGVGAAFASAVAGPEGLVTSGLYAAMAMIVGVALLAPAVVPFVARALTWPLDRGRGALGMLVRESALTAVRRTASTATPVLVTVGFAVLITGMVQTTAASFAASRTTAIRTDAVIMPDGVPGLSDAAAAASGGESALFSALYEVNGEALSAIGATPALLARAGEIRAVSGSLAALGGDRVFVSPWLAKDRGLRAGSALRVTFEDGTPGTLRVEGVAENVGADVLLARDTARAHDKAALADVAYVARATPVPPGMGARPADLGTYAAQADAEEDRLVWTFTVLLVVVSTAYAAVAVANTLMMAAAGRRRDLRVLRLSGATGRQVLGTVAAESALAVILGSALGLVVAIPALLGLRSGYSGLISRDVPLVVPWDLIAGVAGVCLVLAAGAAVLTARPALRTAG</sequence>
<dbReference type="Proteomes" id="UP000253303">
    <property type="component" value="Unassembled WGS sequence"/>
</dbReference>
<organism evidence="9 10">
    <name type="scientific">Spongiactinospora rosea</name>
    <dbReference type="NCBI Taxonomy" id="2248750"/>
    <lineage>
        <taxon>Bacteria</taxon>
        <taxon>Bacillati</taxon>
        <taxon>Actinomycetota</taxon>
        <taxon>Actinomycetes</taxon>
        <taxon>Streptosporangiales</taxon>
        <taxon>Streptosporangiaceae</taxon>
        <taxon>Spongiactinospora</taxon>
    </lineage>
</organism>
<dbReference type="InterPro" id="IPR003838">
    <property type="entry name" value="ABC3_permease_C"/>
</dbReference>
<gene>
    <name evidence="9" type="ORF">DP939_24525</name>
</gene>
<feature type="transmembrane region" description="Helical" evidence="7">
    <location>
        <begin position="740"/>
        <end position="760"/>
    </location>
</feature>
<evidence type="ECO:0000256" key="7">
    <source>
        <dbReference type="SAM" id="Phobius"/>
    </source>
</evidence>
<name>A0A366LUN5_9ACTN</name>
<dbReference type="InterPro" id="IPR050250">
    <property type="entry name" value="Macrolide_Exporter_MacB"/>
</dbReference>
<evidence type="ECO:0000259" key="8">
    <source>
        <dbReference type="Pfam" id="PF02687"/>
    </source>
</evidence>
<evidence type="ECO:0000256" key="3">
    <source>
        <dbReference type="ARBA" id="ARBA00022692"/>
    </source>
</evidence>
<feature type="transmembrane region" description="Helical" evidence="7">
    <location>
        <begin position="359"/>
        <end position="378"/>
    </location>
</feature>